<reference evidence="9" key="1">
    <citation type="submission" date="2017-05" db="EMBL/GenBank/DDBJ databases">
        <authorList>
            <person name="Song R."/>
            <person name="Chenine A.L."/>
            <person name="Ruprecht R.M."/>
        </authorList>
    </citation>
    <scope>NUCLEOTIDE SEQUENCE [LARGE SCALE GENOMIC DNA]</scope>
</reference>
<feature type="transmembrane region" description="Helical" evidence="7">
    <location>
        <begin position="169"/>
        <end position="187"/>
    </location>
</feature>
<dbReference type="InterPro" id="IPR011701">
    <property type="entry name" value="MFS"/>
</dbReference>
<feature type="region of interest" description="Disordered" evidence="6">
    <location>
        <begin position="456"/>
        <end position="485"/>
    </location>
</feature>
<accession>A0A2H1G3G2</accession>
<feature type="transmembrane region" description="Helical" evidence="7">
    <location>
        <begin position="136"/>
        <end position="157"/>
    </location>
</feature>
<dbReference type="Proteomes" id="UP000245764">
    <property type="component" value="Chromosome 3"/>
</dbReference>
<dbReference type="GO" id="GO:0022857">
    <property type="term" value="F:transmembrane transporter activity"/>
    <property type="evidence" value="ECO:0007669"/>
    <property type="project" value="InterPro"/>
</dbReference>
<dbReference type="FunFam" id="1.20.1250.20:FF:000018">
    <property type="entry name" value="MFS transporter permease"/>
    <property type="match status" value="1"/>
</dbReference>
<dbReference type="AlphaFoldDB" id="A0A2H1G3G2"/>
<keyword evidence="5 7" id="KW-0472">Membrane</keyword>
<feature type="compositionally biased region" description="Acidic residues" evidence="6">
    <location>
        <begin position="465"/>
        <end position="474"/>
    </location>
</feature>
<evidence type="ECO:0000256" key="6">
    <source>
        <dbReference type="SAM" id="MobiDB-lite"/>
    </source>
</evidence>
<feature type="transmembrane region" description="Helical" evidence="7">
    <location>
        <begin position="425"/>
        <end position="446"/>
    </location>
</feature>
<feature type="compositionally biased region" description="Basic and acidic residues" evidence="6">
    <location>
        <begin position="475"/>
        <end position="485"/>
    </location>
</feature>
<dbReference type="FunFam" id="1.20.1250.20:FF:000013">
    <property type="entry name" value="MFS general substrate transporter"/>
    <property type="match status" value="1"/>
</dbReference>
<feature type="transmembrane region" description="Helical" evidence="7">
    <location>
        <begin position="270"/>
        <end position="290"/>
    </location>
</feature>
<organism evidence="8 9">
    <name type="scientific">Zymoseptoria tritici ST99CH_1E4</name>
    <dbReference type="NCBI Taxonomy" id="1276532"/>
    <lineage>
        <taxon>Eukaryota</taxon>
        <taxon>Fungi</taxon>
        <taxon>Dikarya</taxon>
        <taxon>Ascomycota</taxon>
        <taxon>Pezizomycotina</taxon>
        <taxon>Dothideomycetes</taxon>
        <taxon>Dothideomycetidae</taxon>
        <taxon>Mycosphaerellales</taxon>
        <taxon>Mycosphaerellaceae</taxon>
        <taxon>Zymoseptoria</taxon>
    </lineage>
</organism>
<comment type="subcellular location">
    <subcellularLocation>
        <location evidence="1">Membrane</location>
        <topology evidence="1">Multi-pass membrane protein</topology>
    </subcellularLocation>
</comment>
<feature type="transmembrane region" description="Helical" evidence="7">
    <location>
        <begin position="80"/>
        <end position="101"/>
    </location>
</feature>
<evidence type="ECO:0000256" key="5">
    <source>
        <dbReference type="ARBA" id="ARBA00023136"/>
    </source>
</evidence>
<keyword evidence="2" id="KW-0813">Transport</keyword>
<dbReference type="Pfam" id="PF07690">
    <property type="entry name" value="MFS_1"/>
    <property type="match status" value="1"/>
</dbReference>
<dbReference type="PANTHER" id="PTHR43791">
    <property type="entry name" value="PERMEASE-RELATED"/>
    <property type="match status" value="1"/>
</dbReference>
<keyword evidence="4 7" id="KW-1133">Transmembrane helix</keyword>
<proteinExistence type="predicted"/>
<feature type="transmembrane region" description="Helical" evidence="7">
    <location>
        <begin position="107"/>
        <end position="129"/>
    </location>
</feature>
<sequence>MSDLEKKPGTEAVLHHHIPSTFIVPTPEEESRVIRKLDKRLLPLVFTLYSLAVLDRSNLGNAKIAGMQKTIDLTGDRYQLLGTIFYIVYICSQWTMVGWKAFKPHNFAAFTVLFWGFIASIQAAAFNWAGLMVCRAFLGLAEAMFGPGVPLYLSYFYPKDKVGFRHGVFLSGAALANVYGSVLAYGISQIRGSIGPWRILFLIEGLPTMVFAGFTWWFLPDSISQASFLTEREKEVALYFTSRNQKVDAGHETGVRWKEWFSAFKDPKSFLPGLMYFGCNVSFASLPLFLPTIISEMGAFTRVQSQGLSGPPYVLCFIVIITVCYVSDRTHMRGPYVALCALVAAIGFIINATTETSAPRYASTFLSVWIFGSIALLLAWIANLNGTESRRSGGYTIMYTIGQCGPVLGTEIFPPSEKPLYRKGMWISAGACLMVFTLAVILTFWLRWENAKMDRDGVPVPDPNDREDDLSDEAEDRRARARIRDPPVCNQTSMPSFHFHLGPILMFFISPNPSATHHSLASPSSSNRPSGGSMSWLKLFLFDKVSTEEECYWRRRERRRRREKTYAASASALSAGARGASARGVSAAAHFGLM</sequence>
<protein>
    <recommendedName>
        <fullName evidence="10">Major facilitator superfamily (MFS) profile domain-containing protein</fullName>
    </recommendedName>
</protein>
<evidence type="ECO:0000256" key="3">
    <source>
        <dbReference type="ARBA" id="ARBA00022692"/>
    </source>
</evidence>
<dbReference type="Gene3D" id="1.20.1250.20">
    <property type="entry name" value="MFS general substrate transporter like domains"/>
    <property type="match status" value="2"/>
</dbReference>
<dbReference type="SUPFAM" id="SSF103473">
    <property type="entry name" value="MFS general substrate transporter"/>
    <property type="match status" value="1"/>
</dbReference>
<evidence type="ECO:0000256" key="1">
    <source>
        <dbReference type="ARBA" id="ARBA00004141"/>
    </source>
</evidence>
<evidence type="ECO:0000256" key="4">
    <source>
        <dbReference type="ARBA" id="ARBA00022989"/>
    </source>
</evidence>
<evidence type="ECO:0008006" key="10">
    <source>
        <dbReference type="Google" id="ProtNLM"/>
    </source>
</evidence>
<feature type="transmembrane region" description="Helical" evidence="7">
    <location>
        <begin position="310"/>
        <end position="328"/>
    </location>
</feature>
<feature type="transmembrane region" description="Helical" evidence="7">
    <location>
        <begin position="199"/>
        <end position="219"/>
    </location>
</feature>
<name>A0A2H1G3G2_ZYMTR</name>
<dbReference type="GO" id="GO:0016020">
    <property type="term" value="C:membrane"/>
    <property type="evidence" value="ECO:0007669"/>
    <property type="project" value="UniProtKB-SubCell"/>
</dbReference>
<keyword evidence="3 7" id="KW-0812">Transmembrane</keyword>
<feature type="transmembrane region" description="Helical" evidence="7">
    <location>
        <begin position="364"/>
        <end position="382"/>
    </location>
</feature>
<dbReference type="InterPro" id="IPR036259">
    <property type="entry name" value="MFS_trans_sf"/>
</dbReference>
<dbReference type="EMBL" id="LT854255">
    <property type="protein sequence ID" value="SMR48105.1"/>
    <property type="molecule type" value="Genomic_DNA"/>
</dbReference>
<evidence type="ECO:0000313" key="8">
    <source>
        <dbReference type="EMBL" id="SMR48105.1"/>
    </source>
</evidence>
<evidence type="ECO:0000313" key="9">
    <source>
        <dbReference type="Proteomes" id="UP000245764"/>
    </source>
</evidence>
<feature type="transmembrane region" description="Helical" evidence="7">
    <location>
        <begin position="334"/>
        <end position="352"/>
    </location>
</feature>
<evidence type="ECO:0000256" key="7">
    <source>
        <dbReference type="SAM" id="Phobius"/>
    </source>
</evidence>
<evidence type="ECO:0000256" key="2">
    <source>
        <dbReference type="ARBA" id="ARBA00022448"/>
    </source>
</evidence>
<dbReference type="PANTHER" id="PTHR43791:SF36">
    <property type="entry name" value="TRANSPORTER, PUTATIVE (AFU_ORTHOLOGUE AFUA_6G08340)-RELATED"/>
    <property type="match status" value="1"/>
</dbReference>
<gene>
    <name evidence="8" type="ORF">ZT1E4_G3494</name>
</gene>